<gene>
    <name evidence="6" type="ORF">A7E75_01380</name>
</gene>
<dbReference type="PROSITE" id="PS00839">
    <property type="entry name" value="SUMT_1"/>
    <property type="match status" value="1"/>
</dbReference>
<dbReference type="InterPro" id="IPR014777">
    <property type="entry name" value="4pyrrole_Mease_sub1"/>
</dbReference>
<dbReference type="Pfam" id="PF00590">
    <property type="entry name" value="TP_methylase"/>
    <property type="match status" value="1"/>
</dbReference>
<dbReference type="Gene3D" id="3.30.950.10">
    <property type="entry name" value="Methyltransferase, Cobalt-precorrin-4 Transmethylase, Domain 2"/>
    <property type="match status" value="1"/>
</dbReference>
<dbReference type="InterPro" id="IPR014776">
    <property type="entry name" value="4pyrrole_Mease_sub2"/>
</dbReference>
<name>A0A1L3GD00_SYNAC</name>
<evidence type="ECO:0000256" key="3">
    <source>
        <dbReference type="ARBA" id="ARBA00022679"/>
    </source>
</evidence>
<dbReference type="Gene3D" id="3.40.1010.10">
    <property type="entry name" value="Cobalt-precorrin-4 Transmethylase, Domain 1"/>
    <property type="match status" value="1"/>
</dbReference>
<keyword evidence="4" id="KW-0949">S-adenosyl-L-methionine</keyword>
<dbReference type="PANTHER" id="PTHR45790:SF4">
    <property type="entry name" value="COBALT-PRECORRIN-4 C(11)-METHYLTRANSFERASE"/>
    <property type="match status" value="1"/>
</dbReference>
<dbReference type="EMBL" id="CP015518">
    <property type="protein sequence ID" value="APG23822.1"/>
    <property type="molecule type" value="Genomic_DNA"/>
</dbReference>
<evidence type="ECO:0000313" key="7">
    <source>
        <dbReference type="Proteomes" id="UP000182264"/>
    </source>
</evidence>
<keyword evidence="3" id="KW-0808">Transferase</keyword>
<keyword evidence="2" id="KW-0489">Methyltransferase</keyword>
<organism evidence="6 7">
    <name type="scientific">Syntrophotalea acetylenica</name>
    <name type="common">Pelobacter acetylenicus</name>
    <dbReference type="NCBI Taxonomy" id="29542"/>
    <lineage>
        <taxon>Bacteria</taxon>
        <taxon>Pseudomonadati</taxon>
        <taxon>Thermodesulfobacteriota</taxon>
        <taxon>Desulfuromonadia</taxon>
        <taxon>Desulfuromonadales</taxon>
        <taxon>Syntrophotaleaceae</taxon>
        <taxon>Syntrophotalea</taxon>
    </lineage>
</organism>
<evidence type="ECO:0000256" key="1">
    <source>
        <dbReference type="ARBA" id="ARBA00005879"/>
    </source>
</evidence>
<dbReference type="STRING" id="29542.A6070_09995"/>
<reference evidence="6 7" key="1">
    <citation type="journal article" date="2017" name="Genome Announc.">
        <title>Complete Genome Sequences of Two Acetylene-Fermenting Pelobacter acetylenicus Strains.</title>
        <authorList>
            <person name="Sutton J.M."/>
            <person name="Baesman S.M."/>
            <person name="Fierst J.L."/>
            <person name="Poret-Peterson A.T."/>
            <person name="Oremland R.S."/>
            <person name="Dunlap D.S."/>
            <person name="Akob D.M."/>
        </authorList>
    </citation>
    <scope>NUCLEOTIDE SEQUENCE [LARGE SCALE GENOMIC DNA]</scope>
    <source>
        <strain evidence="6 7">DSM 3247</strain>
    </source>
</reference>
<dbReference type="InterPro" id="IPR003043">
    <property type="entry name" value="Uropor_MeTrfase_CS"/>
</dbReference>
<dbReference type="PANTHER" id="PTHR45790">
    <property type="entry name" value="SIROHEME SYNTHASE-RELATED"/>
    <property type="match status" value="1"/>
</dbReference>
<sequence length="251" mass="27086">MNRVCFVGAGPGDPMLLTLRGAALLKRCRAVFTFPPLDQSFAGLIGDRPVFDPFDFGFDDLLARLDMLLTEGDVVFLQPGDLTFFSPFQALIEALGDRAEVVPGVGVANAASALLKRTLNLSGSCTRTILVSTRALAESPGAPSLEDVARPGVTLLIYMNHYPLAELVARLRSGYGCNQPVALVHRVSLPGQRLLIGTLDDIAGKAQQCPFWGPQGRADLTLIITGEALGARADRGWWDKRREGGHRHRPV</sequence>
<evidence type="ECO:0000313" key="6">
    <source>
        <dbReference type="EMBL" id="APG23822.1"/>
    </source>
</evidence>
<protein>
    <recommendedName>
        <fullName evidence="5">Tetrapyrrole methylase domain-containing protein</fullName>
    </recommendedName>
</protein>
<dbReference type="SUPFAM" id="SSF53790">
    <property type="entry name" value="Tetrapyrrole methylase"/>
    <property type="match status" value="1"/>
</dbReference>
<dbReference type="KEGG" id="pace:A6070_09995"/>
<dbReference type="InterPro" id="IPR035996">
    <property type="entry name" value="4pyrrol_Methylase_sf"/>
</dbReference>
<proteinExistence type="inferred from homology"/>
<evidence type="ECO:0000256" key="4">
    <source>
        <dbReference type="ARBA" id="ARBA00022691"/>
    </source>
</evidence>
<dbReference type="OrthoDB" id="9815856at2"/>
<comment type="similarity">
    <text evidence="1">Belongs to the precorrin methyltransferase family.</text>
</comment>
<dbReference type="AlphaFoldDB" id="A0A1L3GD00"/>
<dbReference type="Proteomes" id="UP000182264">
    <property type="component" value="Chromosome"/>
</dbReference>
<dbReference type="InterPro" id="IPR000878">
    <property type="entry name" value="4pyrrol_Mease"/>
</dbReference>
<dbReference type="RefSeq" id="WP_072285635.1">
    <property type="nucleotide sequence ID" value="NZ_CP015455.1"/>
</dbReference>
<keyword evidence="7" id="KW-1185">Reference proteome</keyword>
<dbReference type="GO" id="GO:0008168">
    <property type="term" value="F:methyltransferase activity"/>
    <property type="evidence" value="ECO:0007669"/>
    <property type="project" value="UniProtKB-KW"/>
</dbReference>
<evidence type="ECO:0000256" key="2">
    <source>
        <dbReference type="ARBA" id="ARBA00022603"/>
    </source>
</evidence>
<feature type="domain" description="Tetrapyrrole methylase" evidence="5">
    <location>
        <begin position="4"/>
        <end position="202"/>
    </location>
</feature>
<accession>A0A1L3GD00</accession>
<dbReference type="InterPro" id="IPR050161">
    <property type="entry name" value="Siro_Cobalamin_biosynth"/>
</dbReference>
<evidence type="ECO:0000259" key="5">
    <source>
        <dbReference type="Pfam" id="PF00590"/>
    </source>
</evidence>
<dbReference type="GO" id="GO:0032259">
    <property type="term" value="P:methylation"/>
    <property type="evidence" value="ECO:0007669"/>
    <property type="project" value="UniProtKB-KW"/>
</dbReference>